<dbReference type="EMBL" id="JAUJFL010000009">
    <property type="protein sequence ID" value="KAK2597905.1"/>
    <property type="molecule type" value="Genomic_DNA"/>
</dbReference>
<dbReference type="Proteomes" id="UP001265746">
    <property type="component" value="Unassembled WGS sequence"/>
</dbReference>
<protein>
    <recommendedName>
        <fullName evidence="3">Protein kinase domain-containing protein</fullName>
    </recommendedName>
</protein>
<dbReference type="PANTHER" id="PTHR37542:SF1">
    <property type="entry name" value="PRION-INHIBITION AND PROPAGATION HELO DOMAIN-CONTAINING PROTEIN"/>
    <property type="match status" value="1"/>
</dbReference>
<comment type="caution">
    <text evidence="1">The sequence shown here is derived from an EMBL/GenBank/DDBJ whole genome shotgun (WGS) entry which is preliminary data.</text>
</comment>
<evidence type="ECO:0000313" key="2">
    <source>
        <dbReference type="Proteomes" id="UP001265746"/>
    </source>
</evidence>
<dbReference type="InterPro" id="IPR011009">
    <property type="entry name" value="Kinase-like_dom_sf"/>
</dbReference>
<reference evidence="1" key="1">
    <citation type="submission" date="2023-06" db="EMBL/GenBank/DDBJ databases">
        <authorList>
            <person name="Noh H."/>
        </authorList>
    </citation>
    <scope>NUCLEOTIDE SEQUENCE</scope>
    <source>
        <strain evidence="1">DUCC20226</strain>
    </source>
</reference>
<evidence type="ECO:0000313" key="1">
    <source>
        <dbReference type="EMBL" id="KAK2597905.1"/>
    </source>
</evidence>
<name>A0AAD9S308_PHOAM</name>
<keyword evidence="2" id="KW-1185">Reference proteome</keyword>
<proteinExistence type="predicted"/>
<dbReference type="PANTHER" id="PTHR37542">
    <property type="entry name" value="HELO DOMAIN-CONTAINING PROTEIN-RELATED"/>
    <property type="match status" value="1"/>
</dbReference>
<organism evidence="1 2">
    <name type="scientific">Phomopsis amygdali</name>
    <name type="common">Fusicoccum amygdali</name>
    <dbReference type="NCBI Taxonomy" id="1214568"/>
    <lineage>
        <taxon>Eukaryota</taxon>
        <taxon>Fungi</taxon>
        <taxon>Dikarya</taxon>
        <taxon>Ascomycota</taxon>
        <taxon>Pezizomycotina</taxon>
        <taxon>Sordariomycetes</taxon>
        <taxon>Sordariomycetidae</taxon>
        <taxon>Diaporthales</taxon>
        <taxon>Diaporthaceae</taxon>
        <taxon>Diaporthe</taxon>
    </lineage>
</organism>
<gene>
    <name evidence="1" type="ORF">N8I77_012658</name>
</gene>
<accession>A0AAD9S308</accession>
<sequence>MSAELALAIVATVDLCLKYGTELKQVCTTLGAASSEVAEAVLQLENGLLRFQQQLDFSQRIRHLMSRQHQEIYDRSLVMFQSKLEILKSILQSATSRTDLDGLDRLKYLWNRNVITEAIKNLEIWQALTDQTWFLFMTIVDAGVDDALTMKDSKVLSIIPSASTIRSSCMLNKSLSGAKLVLPHGEIEKMEVSDIAFSDVKLAKRDSSSGSSSIYILNEISGLQSPPGSYFSRYTIAKEDSGKLASRLQHNEPGKFGLLTCKGFTLSGTKANPKITLVLRTPPGLLPCPRSLRDLLLSTELPGSLTQRLDIAKGLANAVGYVHVFGFVHKNIRPESILCFNRPDGEIASTFLVGFEFFRRDMGWTQRLGDTAPDKNLYRHPSRQGIDPTYNYTMQHDIYSLGVCLLEIGLWKSFIDYSLPSKRIGALVSDALQSPSGVNDQQLNLRLSVEGKERLVCLAREKLPQFMGTKYSEVTIACLTFMDKESLEPSDDLEPGDDNDVLVGVQYIDQILLLLNMIVM</sequence>
<dbReference type="AlphaFoldDB" id="A0AAD9S308"/>
<evidence type="ECO:0008006" key="3">
    <source>
        <dbReference type="Google" id="ProtNLM"/>
    </source>
</evidence>
<dbReference type="Gene3D" id="1.10.510.10">
    <property type="entry name" value="Transferase(Phosphotransferase) domain 1"/>
    <property type="match status" value="1"/>
</dbReference>
<dbReference type="SUPFAM" id="SSF56112">
    <property type="entry name" value="Protein kinase-like (PK-like)"/>
    <property type="match status" value="1"/>
</dbReference>